<dbReference type="PANTHER" id="PTHR45436:SF15">
    <property type="entry name" value="SENSOR HISTIDINE KINASE CUSS"/>
    <property type="match status" value="1"/>
</dbReference>
<evidence type="ECO:0000313" key="13">
    <source>
        <dbReference type="EMBL" id="MBO8415574.1"/>
    </source>
</evidence>
<dbReference type="InterPro" id="IPR036890">
    <property type="entry name" value="HATPase_C_sf"/>
</dbReference>
<evidence type="ECO:0000256" key="3">
    <source>
        <dbReference type="ARBA" id="ARBA00012438"/>
    </source>
</evidence>
<dbReference type="Gene3D" id="1.10.287.130">
    <property type="match status" value="1"/>
</dbReference>
<dbReference type="InterPro" id="IPR005467">
    <property type="entry name" value="His_kinase_dom"/>
</dbReference>
<dbReference type="EC" id="2.7.13.3" evidence="3"/>
<evidence type="ECO:0000256" key="7">
    <source>
        <dbReference type="ARBA" id="ARBA00022777"/>
    </source>
</evidence>
<evidence type="ECO:0000256" key="4">
    <source>
        <dbReference type="ARBA" id="ARBA00022553"/>
    </source>
</evidence>
<feature type="transmembrane region" description="Helical" evidence="11">
    <location>
        <begin position="20"/>
        <end position="39"/>
    </location>
</feature>
<dbReference type="GO" id="GO:0005886">
    <property type="term" value="C:plasma membrane"/>
    <property type="evidence" value="ECO:0007669"/>
    <property type="project" value="TreeGrafter"/>
</dbReference>
<dbReference type="InterPro" id="IPR036097">
    <property type="entry name" value="HisK_dim/P_sf"/>
</dbReference>
<evidence type="ECO:0000313" key="14">
    <source>
        <dbReference type="Proteomes" id="UP000823631"/>
    </source>
</evidence>
<comment type="caution">
    <text evidence="13">The sequence shown here is derived from an EMBL/GenBank/DDBJ whole genome shotgun (WGS) entry which is preliminary data.</text>
</comment>
<keyword evidence="7 13" id="KW-0418">Kinase</keyword>
<keyword evidence="5" id="KW-0808">Transferase</keyword>
<dbReference type="Proteomes" id="UP000823631">
    <property type="component" value="Unassembled WGS sequence"/>
</dbReference>
<comment type="catalytic activity">
    <reaction evidence="1">
        <text>ATP + protein L-histidine = ADP + protein N-phospho-L-histidine.</text>
        <dbReference type="EC" id="2.7.13.3"/>
    </reaction>
</comment>
<dbReference type="PROSITE" id="PS50109">
    <property type="entry name" value="HIS_KIN"/>
    <property type="match status" value="1"/>
</dbReference>
<evidence type="ECO:0000256" key="10">
    <source>
        <dbReference type="ARBA" id="ARBA00023136"/>
    </source>
</evidence>
<organism evidence="13 14">
    <name type="scientific">Candidatus Avisuccinivibrio stercorigallinarum</name>
    <dbReference type="NCBI Taxonomy" id="2840704"/>
    <lineage>
        <taxon>Bacteria</taxon>
        <taxon>Pseudomonadati</taxon>
        <taxon>Pseudomonadota</taxon>
        <taxon>Gammaproteobacteria</taxon>
        <taxon>Aeromonadales</taxon>
        <taxon>Succinivibrionaceae</taxon>
        <taxon>Succinivibrionaceae incertae sedis</taxon>
        <taxon>Candidatus Avisuccinivibrio</taxon>
    </lineage>
</organism>
<reference evidence="13" key="1">
    <citation type="submission" date="2020-10" db="EMBL/GenBank/DDBJ databases">
        <authorList>
            <person name="Gilroy R."/>
        </authorList>
    </citation>
    <scope>NUCLEOTIDE SEQUENCE</scope>
    <source>
        <strain evidence="13">17213</strain>
    </source>
</reference>
<dbReference type="PRINTS" id="PR00344">
    <property type="entry name" value="BCTRLSENSOR"/>
</dbReference>
<dbReference type="SUPFAM" id="SSF47384">
    <property type="entry name" value="Homodimeric domain of signal transducing histidine kinase"/>
    <property type="match status" value="1"/>
</dbReference>
<evidence type="ECO:0000256" key="8">
    <source>
        <dbReference type="ARBA" id="ARBA00022989"/>
    </source>
</evidence>
<evidence type="ECO:0000256" key="9">
    <source>
        <dbReference type="ARBA" id="ARBA00023012"/>
    </source>
</evidence>
<sequence>MEGSQKRGLLRRSLRAQLTVVVCLISLITGICGGVYTFMTVRSETERFIDDELGQIAAIVINYDMLIPKRWEGPRHLHERAFMLGLRRQGMGMGMGRGMQLHMREAQRSAEAAEEQVLPSLSDISRRGYDIVIAPLIGRAGDAVFIPISVADGYYTVLMSEERVRVRVASKLNGQRFVVARPLDPIEEISADALRISLVEFLLLFIFYMTAAVTAVNVLFKRINLVASVIKQRSEEDLSPISEKSMGRPLPSELDAFVEALNGMFGRIEDNMRAKQRFIADAAHEMRTPLTALSLQAENLLSEKLSPELALKVKTLQQGIRREQQLMNSLLTLARLQNKTEPALAPVSVQEVFIELLEELGPIADEKDIDFGLASECAYTLKLPRMEFKTVMYNFAANALKYTPAGGQVDLGCSYDPASGVFVSFVQDNGPGIDPAALTLIFEPFFRVKGDREKEQGTGLGLAIAKAAAERMGAQLKLRNREQGGLRAELCCVLKSKQTD</sequence>
<dbReference type="EMBL" id="JADINH010000091">
    <property type="protein sequence ID" value="MBO8415574.1"/>
    <property type="molecule type" value="Genomic_DNA"/>
</dbReference>
<keyword evidence="9" id="KW-0902">Two-component regulatory system</keyword>
<keyword evidence="8 11" id="KW-1133">Transmembrane helix</keyword>
<comment type="subcellular location">
    <subcellularLocation>
        <location evidence="2">Membrane</location>
        <topology evidence="2">Multi-pass membrane protein</topology>
    </subcellularLocation>
</comment>
<dbReference type="GO" id="GO:0000155">
    <property type="term" value="F:phosphorelay sensor kinase activity"/>
    <property type="evidence" value="ECO:0007669"/>
    <property type="project" value="InterPro"/>
</dbReference>
<dbReference type="SMART" id="SM00388">
    <property type="entry name" value="HisKA"/>
    <property type="match status" value="1"/>
</dbReference>
<keyword evidence="10 11" id="KW-0472">Membrane</keyword>
<dbReference type="Pfam" id="PF00512">
    <property type="entry name" value="HisKA"/>
    <property type="match status" value="1"/>
</dbReference>
<dbReference type="InterPro" id="IPR004358">
    <property type="entry name" value="Sig_transdc_His_kin-like_C"/>
</dbReference>
<gene>
    <name evidence="13" type="ORF">IAB19_04230</name>
</gene>
<evidence type="ECO:0000256" key="2">
    <source>
        <dbReference type="ARBA" id="ARBA00004141"/>
    </source>
</evidence>
<feature type="domain" description="Histidine kinase" evidence="12">
    <location>
        <begin position="281"/>
        <end position="485"/>
    </location>
</feature>
<dbReference type="SUPFAM" id="SSF55874">
    <property type="entry name" value="ATPase domain of HSP90 chaperone/DNA topoisomerase II/histidine kinase"/>
    <property type="match status" value="1"/>
</dbReference>
<evidence type="ECO:0000256" key="6">
    <source>
        <dbReference type="ARBA" id="ARBA00022692"/>
    </source>
</evidence>
<dbReference type="InterPro" id="IPR003594">
    <property type="entry name" value="HATPase_dom"/>
</dbReference>
<evidence type="ECO:0000256" key="1">
    <source>
        <dbReference type="ARBA" id="ARBA00000085"/>
    </source>
</evidence>
<proteinExistence type="predicted"/>
<dbReference type="Pfam" id="PF02518">
    <property type="entry name" value="HATPase_c"/>
    <property type="match status" value="1"/>
</dbReference>
<dbReference type="PANTHER" id="PTHR45436">
    <property type="entry name" value="SENSOR HISTIDINE KINASE YKOH"/>
    <property type="match status" value="1"/>
</dbReference>
<protein>
    <recommendedName>
        <fullName evidence="3">histidine kinase</fullName>
        <ecNumber evidence="3">2.7.13.3</ecNumber>
    </recommendedName>
</protein>
<dbReference type="CDD" id="cd00082">
    <property type="entry name" value="HisKA"/>
    <property type="match status" value="1"/>
</dbReference>
<dbReference type="AlphaFoldDB" id="A0A9D9DBW1"/>
<name>A0A9D9DBW1_9GAMM</name>
<evidence type="ECO:0000256" key="5">
    <source>
        <dbReference type="ARBA" id="ARBA00022679"/>
    </source>
</evidence>
<reference evidence="13" key="2">
    <citation type="journal article" date="2021" name="PeerJ">
        <title>Extensive microbial diversity within the chicken gut microbiome revealed by metagenomics and culture.</title>
        <authorList>
            <person name="Gilroy R."/>
            <person name="Ravi A."/>
            <person name="Getino M."/>
            <person name="Pursley I."/>
            <person name="Horton D.L."/>
            <person name="Alikhan N.F."/>
            <person name="Baker D."/>
            <person name="Gharbi K."/>
            <person name="Hall N."/>
            <person name="Watson M."/>
            <person name="Adriaenssens E.M."/>
            <person name="Foster-Nyarko E."/>
            <person name="Jarju S."/>
            <person name="Secka A."/>
            <person name="Antonio M."/>
            <person name="Oren A."/>
            <person name="Chaudhuri R.R."/>
            <person name="La Ragione R."/>
            <person name="Hildebrand F."/>
            <person name="Pallen M.J."/>
        </authorList>
    </citation>
    <scope>NUCLEOTIDE SEQUENCE</scope>
    <source>
        <strain evidence="13">17213</strain>
    </source>
</reference>
<feature type="transmembrane region" description="Helical" evidence="11">
    <location>
        <begin position="201"/>
        <end position="220"/>
    </location>
</feature>
<dbReference type="InterPro" id="IPR003661">
    <property type="entry name" value="HisK_dim/P_dom"/>
</dbReference>
<accession>A0A9D9DBW1</accession>
<evidence type="ECO:0000256" key="11">
    <source>
        <dbReference type="SAM" id="Phobius"/>
    </source>
</evidence>
<dbReference type="InterPro" id="IPR050428">
    <property type="entry name" value="TCS_sensor_his_kinase"/>
</dbReference>
<keyword evidence="4" id="KW-0597">Phosphoprotein</keyword>
<keyword evidence="6 11" id="KW-0812">Transmembrane</keyword>
<evidence type="ECO:0000259" key="12">
    <source>
        <dbReference type="PROSITE" id="PS50109"/>
    </source>
</evidence>
<dbReference type="SMART" id="SM00387">
    <property type="entry name" value="HATPase_c"/>
    <property type="match status" value="1"/>
</dbReference>
<dbReference type="Gene3D" id="3.30.565.10">
    <property type="entry name" value="Histidine kinase-like ATPase, C-terminal domain"/>
    <property type="match status" value="1"/>
</dbReference>
<dbReference type="CDD" id="cd00075">
    <property type="entry name" value="HATPase"/>
    <property type="match status" value="1"/>
</dbReference>